<dbReference type="Pfam" id="PF00903">
    <property type="entry name" value="Glyoxalase"/>
    <property type="match status" value="1"/>
</dbReference>
<dbReference type="PANTHER" id="PTHR36503">
    <property type="entry name" value="BLR2520 PROTEIN"/>
    <property type="match status" value="1"/>
</dbReference>
<reference evidence="3" key="1">
    <citation type="journal article" date="2019" name="Int. J. Syst. Evol. Microbiol.">
        <title>The Global Catalogue of Microorganisms (GCM) 10K type strain sequencing project: providing services to taxonomists for standard genome sequencing and annotation.</title>
        <authorList>
            <consortium name="The Broad Institute Genomics Platform"/>
            <consortium name="The Broad Institute Genome Sequencing Center for Infectious Disease"/>
            <person name="Wu L."/>
            <person name="Ma J."/>
        </authorList>
    </citation>
    <scope>NUCLEOTIDE SEQUENCE [LARGE SCALE GENOMIC DNA]</scope>
    <source>
        <strain evidence="3">KCTC 52925</strain>
    </source>
</reference>
<dbReference type="SUPFAM" id="SSF54593">
    <property type="entry name" value="Glyoxalase/Bleomycin resistance protein/Dihydroxybiphenyl dioxygenase"/>
    <property type="match status" value="1"/>
</dbReference>
<evidence type="ECO:0000259" key="1">
    <source>
        <dbReference type="Pfam" id="PF00903"/>
    </source>
</evidence>
<proteinExistence type="predicted"/>
<dbReference type="RefSeq" id="WP_251741001.1">
    <property type="nucleotide sequence ID" value="NZ_JBHUOJ010000016.1"/>
</dbReference>
<keyword evidence="3" id="KW-1185">Reference proteome</keyword>
<sequence length="144" mass="16615">MKSIWLNLPVKDIQKSKKFFKAIGFRENPMYSKVEHFASFFIGENDFVMMLFPEDTFKSFSHNEVPSTLKGTEALFSIDAQDKTEVDEMAEKVSKAGGEIFAEPAERDGWMYGFGFTDMDGHRWNMLYMDPPAERAGMEKMPEQ</sequence>
<comment type="caution">
    <text evidence="2">The sequence shown here is derived from an EMBL/GenBank/DDBJ whole genome shotgun (WGS) entry which is preliminary data.</text>
</comment>
<accession>A0ABW5X3R4</accession>
<name>A0ABW5X3R4_9FLAO</name>
<protein>
    <submittedName>
        <fullName evidence="2">VOC family protein</fullName>
    </submittedName>
</protein>
<dbReference type="Proteomes" id="UP001597438">
    <property type="component" value="Unassembled WGS sequence"/>
</dbReference>
<feature type="domain" description="Glyoxalase/fosfomycin resistance/dioxygenase" evidence="1">
    <location>
        <begin position="5"/>
        <end position="125"/>
    </location>
</feature>
<dbReference type="EMBL" id="JBHUOJ010000016">
    <property type="protein sequence ID" value="MFD2833235.1"/>
    <property type="molecule type" value="Genomic_DNA"/>
</dbReference>
<dbReference type="Gene3D" id="3.10.180.10">
    <property type="entry name" value="2,3-Dihydroxybiphenyl 1,2-Dioxygenase, domain 1"/>
    <property type="match status" value="1"/>
</dbReference>
<dbReference type="InterPro" id="IPR004360">
    <property type="entry name" value="Glyas_Fos-R_dOase_dom"/>
</dbReference>
<dbReference type="PANTHER" id="PTHR36503:SF2">
    <property type="entry name" value="BLR2408 PROTEIN"/>
    <property type="match status" value="1"/>
</dbReference>
<evidence type="ECO:0000313" key="2">
    <source>
        <dbReference type="EMBL" id="MFD2833235.1"/>
    </source>
</evidence>
<gene>
    <name evidence="2" type="ORF">ACFSYS_08025</name>
</gene>
<organism evidence="2 3">
    <name type="scientific">Christiangramia antarctica</name>
    <dbReference type="NCBI Taxonomy" id="2058158"/>
    <lineage>
        <taxon>Bacteria</taxon>
        <taxon>Pseudomonadati</taxon>
        <taxon>Bacteroidota</taxon>
        <taxon>Flavobacteriia</taxon>
        <taxon>Flavobacteriales</taxon>
        <taxon>Flavobacteriaceae</taxon>
        <taxon>Christiangramia</taxon>
    </lineage>
</organism>
<dbReference type="InterPro" id="IPR029068">
    <property type="entry name" value="Glyas_Bleomycin-R_OHBP_Dase"/>
</dbReference>
<evidence type="ECO:0000313" key="3">
    <source>
        <dbReference type="Proteomes" id="UP001597438"/>
    </source>
</evidence>